<evidence type="ECO:0000313" key="1">
    <source>
        <dbReference type="EMBL" id="SEG82951.1"/>
    </source>
</evidence>
<keyword evidence="1" id="KW-0378">Hydrolase</keyword>
<organism evidence="1 2">
    <name type="scientific">Bosea lathyri</name>
    <dbReference type="NCBI Taxonomy" id="1036778"/>
    <lineage>
        <taxon>Bacteria</taxon>
        <taxon>Pseudomonadati</taxon>
        <taxon>Pseudomonadota</taxon>
        <taxon>Alphaproteobacteria</taxon>
        <taxon>Hyphomicrobiales</taxon>
        <taxon>Boseaceae</taxon>
        <taxon>Bosea</taxon>
    </lineage>
</organism>
<proteinExistence type="predicted"/>
<dbReference type="PANTHER" id="PTHR43881">
    <property type="entry name" value="GAMMA-GLUTAMYLTRANSPEPTIDASE (AFU_ORTHOLOGUE AFUA_4G13580)"/>
    <property type="match status" value="1"/>
</dbReference>
<protein>
    <submittedName>
        <fullName evidence="1">Gamma-glutamyltranspeptidase / glutathione hydrolase</fullName>
    </submittedName>
</protein>
<dbReference type="InterPro" id="IPR052896">
    <property type="entry name" value="GGT-like_enzyme"/>
</dbReference>
<sequence length="540" mass="57955">MVALVEIEKPLMIDTPVFGSAAAAAPHHLASEAGRAVLAEGGNAIEAMVAMAATIAVVYPHMNAIGGDGFWLVHQPGGKVHAIEACGSAGSLATIERYREKGHDTIPARGADAAVTVAGAVGGWQAALELSQSLGGRMPLRDLLANAISHCDAGYAVSASELRTWPQQVEEAKLAPGFSEFFWPGGEQPKAGARRKPDALGETFKQLVDAGLDDFYRGDVGREIANDLDAIGAPITRADMEAFRARLVEPLAMKLPGLAVYNFPPPTQGLASLLILGIFEKLGVSRAEGFDHHHGLVEATKRAFAIRDRHITDPAHMKVDPANFLTDAVFAREAEAIDRKRAANWPLKSGDGDTIWMGAIDGKGMAVSYIQSLYWEYGSGCILPKTGVHWQNRGVSFSLDKKAVNPLTPGRKPFHTLNPAFARFDDGRILSYGAMGGDGQPQFQAQILSRYRFGQNLATAVDAPRWLFGKTWGAGSLSLKLESRFDPMLLARLTAASHPVEEYSEAYSDQFGHAGMLLKHPKGHVEATHDPRSDGDARGI</sequence>
<dbReference type="AlphaFoldDB" id="A0A1H6DCB0"/>
<evidence type="ECO:0000313" key="2">
    <source>
        <dbReference type="Proteomes" id="UP000236743"/>
    </source>
</evidence>
<name>A0A1H6DCB0_9HYPH</name>
<accession>A0A1H6DCB0</accession>
<dbReference type="InterPro" id="IPR043137">
    <property type="entry name" value="GGT_ssub_C"/>
</dbReference>
<gene>
    <name evidence="1" type="ORF">SAMN04488115_12136</name>
</gene>
<dbReference type="Proteomes" id="UP000236743">
    <property type="component" value="Unassembled WGS sequence"/>
</dbReference>
<dbReference type="SUPFAM" id="SSF56235">
    <property type="entry name" value="N-terminal nucleophile aminohydrolases (Ntn hydrolases)"/>
    <property type="match status" value="1"/>
</dbReference>
<dbReference type="InterPro" id="IPR029055">
    <property type="entry name" value="Ntn_hydrolases_N"/>
</dbReference>
<dbReference type="EMBL" id="FNUY01000021">
    <property type="protein sequence ID" value="SEG82951.1"/>
    <property type="molecule type" value="Genomic_DNA"/>
</dbReference>
<dbReference type="Pfam" id="PF01019">
    <property type="entry name" value="G_glu_transpept"/>
    <property type="match status" value="1"/>
</dbReference>
<dbReference type="Gene3D" id="3.60.20.40">
    <property type="match status" value="1"/>
</dbReference>
<keyword evidence="2" id="KW-1185">Reference proteome</keyword>
<dbReference type="PRINTS" id="PR01210">
    <property type="entry name" value="GGTRANSPTASE"/>
</dbReference>
<dbReference type="PANTHER" id="PTHR43881:SF5">
    <property type="entry name" value="GAMMA-GLUTAMYLTRANSPEPTIDASE"/>
    <property type="match status" value="1"/>
</dbReference>
<dbReference type="GO" id="GO:0016787">
    <property type="term" value="F:hydrolase activity"/>
    <property type="evidence" value="ECO:0007669"/>
    <property type="project" value="UniProtKB-KW"/>
</dbReference>
<reference evidence="1 2" key="1">
    <citation type="submission" date="2016-10" db="EMBL/GenBank/DDBJ databases">
        <authorList>
            <person name="de Groot N.N."/>
        </authorList>
    </citation>
    <scope>NUCLEOTIDE SEQUENCE [LARGE SCALE GENOMIC DNA]</scope>
    <source>
        <strain evidence="1 2">DSM 26656</strain>
    </source>
</reference>
<dbReference type="Gene3D" id="1.10.246.130">
    <property type="match status" value="1"/>
</dbReference>
<dbReference type="InterPro" id="IPR043138">
    <property type="entry name" value="GGT_lsub"/>
</dbReference>